<keyword evidence="3" id="KW-1185">Reference proteome</keyword>
<evidence type="ECO:0000313" key="3">
    <source>
        <dbReference type="Proteomes" id="UP000016924"/>
    </source>
</evidence>
<evidence type="ECO:0000256" key="1">
    <source>
        <dbReference type="SAM" id="MobiDB-lite"/>
    </source>
</evidence>
<gene>
    <name evidence="2" type="ORF">W97_03328</name>
</gene>
<evidence type="ECO:0008006" key="4">
    <source>
        <dbReference type="Google" id="ProtNLM"/>
    </source>
</evidence>
<dbReference type="RefSeq" id="XP_007779415.1">
    <property type="nucleotide sequence ID" value="XM_007781225.1"/>
</dbReference>
<dbReference type="GeneID" id="19900639"/>
<reference evidence="3" key="1">
    <citation type="submission" date="2012-06" db="EMBL/GenBank/DDBJ databases">
        <title>The genome sequence of Coniosporium apollinis CBS 100218.</title>
        <authorList>
            <consortium name="The Broad Institute Genome Sequencing Platform"/>
            <person name="Cuomo C."/>
            <person name="Gorbushina A."/>
            <person name="Noack S."/>
            <person name="Walker B."/>
            <person name="Young S.K."/>
            <person name="Zeng Q."/>
            <person name="Gargeya S."/>
            <person name="Fitzgerald M."/>
            <person name="Haas B."/>
            <person name="Abouelleil A."/>
            <person name="Alvarado L."/>
            <person name="Arachchi H.M."/>
            <person name="Berlin A.M."/>
            <person name="Chapman S.B."/>
            <person name="Goldberg J."/>
            <person name="Griggs A."/>
            <person name="Gujja S."/>
            <person name="Hansen M."/>
            <person name="Howarth C."/>
            <person name="Imamovic A."/>
            <person name="Larimer J."/>
            <person name="McCowan C."/>
            <person name="Montmayeur A."/>
            <person name="Murphy C."/>
            <person name="Neiman D."/>
            <person name="Pearson M."/>
            <person name="Priest M."/>
            <person name="Roberts A."/>
            <person name="Saif S."/>
            <person name="Shea T."/>
            <person name="Sisk P."/>
            <person name="Sykes S."/>
            <person name="Wortman J."/>
            <person name="Nusbaum C."/>
            <person name="Birren B."/>
        </authorList>
    </citation>
    <scope>NUCLEOTIDE SEQUENCE [LARGE SCALE GENOMIC DNA]</scope>
    <source>
        <strain evidence="3">CBS 100218</strain>
    </source>
</reference>
<accession>R7YQI9</accession>
<dbReference type="eggNOG" id="ENOG502SQDA">
    <property type="taxonomic scope" value="Eukaryota"/>
</dbReference>
<dbReference type="AlphaFoldDB" id="R7YQI9"/>
<organism evidence="2 3">
    <name type="scientific">Coniosporium apollinis (strain CBS 100218)</name>
    <name type="common">Rock-inhabiting black yeast</name>
    <dbReference type="NCBI Taxonomy" id="1168221"/>
    <lineage>
        <taxon>Eukaryota</taxon>
        <taxon>Fungi</taxon>
        <taxon>Dikarya</taxon>
        <taxon>Ascomycota</taxon>
        <taxon>Pezizomycotina</taxon>
        <taxon>Dothideomycetes</taxon>
        <taxon>Dothideomycetes incertae sedis</taxon>
        <taxon>Coniosporium</taxon>
    </lineage>
</organism>
<evidence type="ECO:0000313" key="2">
    <source>
        <dbReference type="EMBL" id="EON64098.1"/>
    </source>
</evidence>
<dbReference type="Proteomes" id="UP000016924">
    <property type="component" value="Unassembled WGS sequence"/>
</dbReference>
<protein>
    <recommendedName>
        <fullName evidence="4">Copper-fist domain-containing protein</fullName>
    </recommendedName>
</protein>
<dbReference type="EMBL" id="JH767566">
    <property type="protein sequence ID" value="EON64098.1"/>
    <property type="molecule type" value="Genomic_DNA"/>
</dbReference>
<name>R7YQI9_CONA1</name>
<feature type="region of interest" description="Disordered" evidence="1">
    <location>
        <begin position="108"/>
        <end position="141"/>
    </location>
</feature>
<dbReference type="HOGENOM" id="CLU_1315336_0_0_1"/>
<proteinExistence type="predicted"/>
<sequence>MADFMMHQTPAQTPYMVQQPPYVLPSPLQQQFGGTVPQMMPYVPLGAPFYTNHAPPLPTYSHIPNGGTALHQATPPVSHPQFDPMQAQLQLPTYTALYPVQATATASVSDAPRAGHATPPAHPIANPSTQESPATPEKEAFSNTLLSPTSFFFNELVLGCSDATGLCQCGDGCTCVGCLTHGGHNGVPLEPPNGGEIGDMGFTGGLPGG</sequence>
<dbReference type="OrthoDB" id="5600085at2759"/>